<name>A0ABD1TSV1_9LAMI</name>
<dbReference type="EMBL" id="JBFOLJ010000008">
    <property type="protein sequence ID" value="KAL2515803.1"/>
    <property type="molecule type" value="Genomic_DNA"/>
</dbReference>
<keyword evidence="1" id="KW-0812">Transmembrane</keyword>
<organism evidence="2 3">
    <name type="scientific">Forsythia ovata</name>
    <dbReference type="NCBI Taxonomy" id="205694"/>
    <lineage>
        <taxon>Eukaryota</taxon>
        <taxon>Viridiplantae</taxon>
        <taxon>Streptophyta</taxon>
        <taxon>Embryophyta</taxon>
        <taxon>Tracheophyta</taxon>
        <taxon>Spermatophyta</taxon>
        <taxon>Magnoliopsida</taxon>
        <taxon>eudicotyledons</taxon>
        <taxon>Gunneridae</taxon>
        <taxon>Pentapetalae</taxon>
        <taxon>asterids</taxon>
        <taxon>lamiids</taxon>
        <taxon>Lamiales</taxon>
        <taxon>Oleaceae</taxon>
        <taxon>Forsythieae</taxon>
        <taxon>Forsythia</taxon>
    </lineage>
</organism>
<feature type="transmembrane region" description="Helical" evidence="1">
    <location>
        <begin position="129"/>
        <end position="148"/>
    </location>
</feature>
<keyword evidence="3" id="KW-1185">Reference proteome</keyword>
<evidence type="ECO:0000313" key="3">
    <source>
        <dbReference type="Proteomes" id="UP001604277"/>
    </source>
</evidence>
<reference evidence="3" key="1">
    <citation type="submission" date="2024-07" db="EMBL/GenBank/DDBJ databases">
        <title>Two chromosome-level genome assemblies of Korean endemic species Abeliophyllum distichum and Forsythia ovata (Oleaceae).</title>
        <authorList>
            <person name="Jang H."/>
        </authorList>
    </citation>
    <scope>NUCLEOTIDE SEQUENCE [LARGE SCALE GENOMIC DNA]</scope>
</reference>
<accession>A0ABD1TSV1</accession>
<proteinExistence type="predicted"/>
<protein>
    <submittedName>
        <fullName evidence="2">Calmodulin-binding protein 60 A-like</fullName>
    </submittedName>
</protein>
<dbReference type="AlphaFoldDB" id="A0ABD1TSV1"/>
<comment type="caution">
    <text evidence="2">The sequence shown here is derived from an EMBL/GenBank/DDBJ whole genome shotgun (WGS) entry which is preliminary data.</text>
</comment>
<evidence type="ECO:0000313" key="2">
    <source>
        <dbReference type="EMBL" id="KAL2515803.1"/>
    </source>
</evidence>
<evidence type="ECO:0000256" key="1">
    <source>
        <dbReference type="SAM" id="Phobius"/>
    </source>
</evidence>
<dbReference type="Proteomes" id="UP001604277">
    <property type="component" value="Unassembled WGS sequence"/>
</dbReference>
<gene>
    <name evidence="2" type="ORF">Fot_29774</name>
</gene>
<sequence>MRVYCSSSSESINGVVFDVLVHLKGVLRYNRFVPIEYANEAEKAEAKKLLASAFENQKDITLYKDETSLLHKYPCILNEGNATNSSGLDGPDDCNRSIIGNINRHDPTQPGSSSQAMILTILRSTTSNLIMINEVLLGATGLLLWRLWLL</sequence>
<keyword evidence="1" id="KW-1133">Transmembrane helix</keyword>
<keyword evidence="1" id="KW-0472">Membrane</keyword>